<organism evidence="9 10">
    <name type="scientific">Virgisporangium aliadipatigenens</name>
    <dbReference type="NCBI Taxonomy" id="741659"/>
    <lineage>
        <taxon>Bacteria</taxon>
        <taxon>Bacillati</taxon>
        <taxon>Actinomycetota</taxon>
        <taxon>Actinomycetes</taxon>
        <taxon>Micromonosporales</taxon>
        <taxon>Micromonosporaceae</taxon>
        <taxon>Virgisporangium</taxon>
    </lineage>
</organism>
<dbReference type="GO" id="GO:0005615">
    <property type="term" value="C:extracellular space"/>
    <property type="evidence" value="ECO:0007669"/>
    <property type="project" value="TreeGrafter"/>
</dbReference>
<dbReference type="InterPro" id="IPR037045">
    <property type="entry name" value="S8pro/Inhibitor_I9_sf"/>
</dbReference>
<dbReference type="InterPro" id="IPR050131">
    <property type="entry name" value="Peptidase_S8_subtilisin-like"/>
</dbReference>
<comment type="caution">
    <text evidence="9">The sequence shown here is derived from an EMBL/GenBank/DDBJ whole genome shotgun (WGS) entry which is preliminary data.</text>
</comment>
<keyword evidence="10" id="KW-1185">Reference proteome</keyword>
<dbReference type="PANTHER" id="PTHR43806:SF11">
    <property type="entry name" value="CEREVISIN-RELATED"/>
    <property type="match status" value="1"/>
</dbReference>
<protein>
    <submittedName>
        <fullName evidence="9">Serine protease</fullName>
    </submittedName>
</protein>
<dbReference type="InterPro" id="IPR036852">
    <property type="entry name" value="Peptidase_S8/S53_dom_sf"/>
</dbReference>
<dbReference type="InterPro" id="IPR034193">
    <property type="entry name" value="PCSK9_ProteinaseK-like"/>
</dbReference>
<feature type="active site" description="Charge relay system" evidence="5">
    <location>
        <position position="155"/>
    </location>
</feature>
<dbReference type="SUPFAM" id="SSF52743">
    <property type="entry name" value="Subtilisin-like"/>
    <property type="match status" value="1"/>
</dbReference>
<evidence type="ECO:0000256" key="6">
    <source>
        <dbReference type="RuleBase" id="RU003355"/>
    </source>
</evidence>
<dbReference type="RefSeq" id="WP_239153837.1">
    <property type="nucleotide sequence ID" value="NZ_BOPF01000071.1"/>
</dbReference>
<dbReference type="FunFam" id="3.40.50.200:FF:000014">
    <property type="entry name" value="Proteinase K"/>
    <property type="match status" value="1"/>
</dbReference>
<dbReference type="InterPro" id="IPR023827">
    <property type="entry name" value="Peptidase_S8_Asp-AS"/>
</dbReference>
<feature type="chain" id="PRO_5035171183" evidence="7">
    <location>
        <begin position="26"/>
        <end position="514"/>
    </location>
</feature>
<dbReference type="AlphaFoldDB" id="A0A8J3YV61"/>
<evidence type="ECO:0000259" key="8">
    <source>
        <dbReference type="PROSITE" id="PS50927"/>
    </source>
</evidence>
<accession>A0A8J3YV61</accession>
<keyword evidence="3 5" id="KW-0378">Hydrolase</keyword>
<dbReference type="PROSITE" id="PS51892">
    <property type="entry name" value="SUBTILASE"/>
    <property type="match status" value="1"/>
</dbReference>
<feature type="domain" description="Bulb-type lectin" evidence="8">
    <location>
        <begin position="403"/>
        <end position="510"/>
    </location>
</feature>
<dbReference type="Gene3D" id="3.30.70.80">
    <property type="entry name" value="Peptidase S8 propeptide/proteinase inhibitor I9"/>
    <property type="match status" value="1"/>
</dbReference>
<evidence type="ECO:0000256" key="2">
    <source>
        <dbReference type="ARBA" id="ARBA00022670"/>
    </source>
</evidence>
<dbReference type="SUPFAM" id="SSF54897">
    <property type="entry name" value="Protease propeptides/inhibitors"/>
    <property type="match status" value="1"/>
</dbReference>
<proteinExistence type="inferred from homology"/>
<evidence type="ECO:0000256" key="1">
    <source>
        <dbReference type="ARBA" id="ARBA00011073"/>
    </source>
</evidence>
<dbReference type="InterPro" id="IPR000209">
    <property type="entry name" value="Peptidase_S8/S53_dom"/>
</dbReference>
<dbReference type="InterPro" id="IPR015500">
    <property type="entry name" value="Peptidase_S8_subtilisin-rel"/>
</dbReference>
<dbReference type="PROSITE" id="PS00137">
    <property type="entry name" value="SUBTILASE_HIS"/>
    <property type="match status" value="1"/>
</dbReference>
<dbReference type="GO" id="GO:0004252">
    <property type="term" value="F:serine-type endopeptidase activity"/>
    <property type="evidence" value="ECO:0007669"/>
    <property type="project" value="UniProtKB-UniRule"/>
</dbReference>
<dbReference type="PROSITE" id="PS50927">
    <property type="entry name" value="BULB_LECTIN"/>
    <property type="match status" value="1"/>
</dbReference>
<evidence type="ECO:0000256" key="4">
    <source>
        <dbReference type="ARBA" id="ARBA00022825"/>
    </source>
</evidence>
<evidence type="ECO:0000256" key="7">
    <source>
        <dbReference type="SAM" id="SignalP"/>
    </source>
</evidence>
<dbReference type="Gene3D" id="2.90.10.10">
    <property type="entry name" value="Bulb-type lectin domain"/>
    <property type="match status" value="3"/>
</dbReference>
<dbReference type="PANTHER" id="PTHR43806">
    <property type="entry name" value="PEPTIDASE S8"/>
    <property type="match status" value="1"/>
</dbReference>
<reference evidence="9" key="1">
    <citation type="submission" date="2021-01" db="EMBL/GenBank/DDBJ databases">
        <title>Whole genome shotgun sequence of Virgisporangium aliadipatigenens NBRC 105644.</title>
        <authorList>
            <person name="Komaki H."/>
            <person name="Tamura T."/>
        </authorList>
    </citation>
    <scope>NUCLEOTIDE SEQUENCE</scope>
    <source>
        <strain evidence="9">NBRC 105644</strain>
    </source>
</reference>
<keyword evidence="2 5" id="KW-0645">Protease</keyword>
<dbReference type="Gene3D" id="3.40.50.200">
    <property type="entry name" value="Peptidase S8/S53 domain"/>
    <property type="match status" value="1"/>
</dbReference>
<dbReference type="Proteomes" id="UP000619260">
    <property type="component" value="Unassembled WGS sequence"/>
</dbReference>
<dbReference type="PRINTS" id="PR00723">
    <property type="entry name" value="SUBTILISIN"/>
</dbReference>
<keyword evidence="7" id="KW-0732">Signal</keyword>
<evidence type="ECO:0000313" key="9">
    <source>
        <dbReference type="EMBL" id="GIJ52259.1"/>
    </source>
</evidence>
<evidence type="ECO:0000313" key="10">
    <source>
        <dbReference type="Proteomes" id="UP000619260"/>
    </source>
</evidence>
<dbReference type="SMART" id="SM00108">
    <property type="entry name" value="B_lectin"/>
    <property type="match status" value="1"/>
</dbReference>
<feature type="active site" description="Charge relay system" evidence="5">
    <location>
        <position position="343"/>
    </location>
</feature>
<dbReference type="InterPro" id="IPR001480">
    <property type="entry name" value="Bulb-type_lectin_dom"/>
</dbReference>
<evidence type="ECO:0000256" key="3">
    <source>
        <dbReference type="ARBA" id="ARBA00022801"/>
    </source>
</evidence>
<dbReference type="EMBL" id="BOPF01000071">
    <property type="protein sequence ID" value="GIJ52259.1"/>
    <property type="molecule type" value="Genomic_DNA"/>
</dbReference>
<dbReference type="InterPro" id="IPR010259">
    <property type="entry name" value="S8pro/Inhibitor_I9"/>
</dbReference>
<feature type="active site" description="Charge relay system" evidence="5">
    <location>
        <position position="188"/>
    </location>
</feature>
<dbReference type="PROSITE" id="PS00136">
    <property type="entry name" value="SUBTILASE_ASP"/>
    <property type="match status" value="1"/>
</dbReference>
<dbReference type="InterPro" id="IPR023828">
    <property type="entry name" value="Peptidase_S8_Ser-AS"/>
</dbReference>
<dbReference type="Pfam" id="PF05922">
    <property type="entry name" value="Inhibitor_I9"/>
    <property type="match status" value="1"/>
</dbReference>
<dbReference type="Pfam" id="PF00082">
    <property type="entry name" value="Peptidase_S8"/>
    <property type="match status" value="1"/>
</dbReference>
<evidence type="ECO:0000256" key="5">
    <source>
        <dbReference type="PROSITE-ProRule" id="PRU01240"/>
    </source>
</evidence>
<dbReference type="CDD" id="cd04077">
    <property type="entry name" value="Peptidases_S8_PCSK9_ProteinaseK_like"/>
    <property type="match status" value="1"/>
</dbReference>
<dbReference type="InterPro" id="IPR022398">
    <property type="entry name" value="Peptidase_S8_His-AS"/>
</dbReference>
<comment type="similarity">
    <text evidence="1 5 6">Belongs to the peptidase S8 family.</text>
</comment>
<dbReference type="PROSITE" id="PS00138">
    <property type="entry name" value="SUBTILASE_SER"/>
    <property type="match status" value="1"/>
</dbReference>
<name>A0A8J3YV61_9ACTN</name>
<keyword evidence="4 5" id="KW-0720">Serine protease</keyword>
<feature type="signal peptide" evidence="7">
    <location>
        <begin position="1"/>
        <end position="25"/>
    </location>
</feature>
<dbReference type="SUPFAM" id="SSF51110">
    <property type="entry name" value="alpha-D-mannose-specific plant lectins"/>
    <property type="match status" value="1"/>
</dbReference>
<dbReference type="GO" id="GO:0006508">
    <property type="term" value="P:proteolysis"/>
    <property type="evidence" value="ECO:0007669"/>
    <property type="project" value="UniProtKB-KW"/>
</dbReference>
<dbReference type="InterPro" id="IPR036426">
    <property type="entry name" value="Bulb-type_lectin_dom_sf"/>
</dbReference>
<gene>
    <name evidence="9" type="ORF">Val02_91450</name>
</gene>
<sequence>MRRIAGVGLAALMASALTGGAAAHAAPADGQIIDIGLADAVTGSYIVVLKENSAARTDLTATARSLAAAHKGTIGHVYNRALRGFSAHLGEAEAKALAADPAVAYVAQDRLVRAEATQPDPPSWGLDRVDQPRLPLDRRYIDSLPGSGVTAYVLDTGVRISHADFGGRARYGWNFIDNNGNADDCNGHGTHVAGTIGGNAHGVAKSVQLVAVKALGCNGSGSVAGIVAAIDWVTADAAGRSAVANMSLGISNGTSAPMENAVRNSINSGVTYSIAAGNNNIDACNNSPARTTEAITVASANNNDARAGSSAFGSCVDLFAPGVGITSSVNTSDTATGVKSGTSMATPHVTGAAAIFRQRYPGANPATVQNALIRCASAGVVSDAAGSPNRLLQSRCFDQPSGGDRVNSGQGLMGTNAAITSPDGRFRTVMQADANFVIYQGSAPIWASGQRGATWIVNQPDGNLVMYTYDAVAVWASQTNGNGASTLVQQNDGNLVLYRNSDGRATWASGTCCR</sequence>